<sequence>MEQNVDNLLQVIEQSYEDPHCFVVEPRSVHGEATGIPVSAGKFLHIIHIFEMPDTDHREIEELSSLLVQPVMDAPHGIEQLSSLPFETSEPLVPDQTQPNHSSESDMICHRSRTGLLSFIRETMQGLLLPPPCCPKLGPCIIGPFQIYQ</sequence>
<accession>A0A2I0JVC0</accession>
<reference evidence="1 2" key="1">
    <citation type="submission" date="2017-11" db="EMBL/GenBank/DDBJ databases">
        <title>De-novo sequencing of pomegranate (Punica granatum L.) genome.</title>
        <authorList>
            <person name="Akparov Z."/>
            <person name="Amiraslanov A."/>
            <person name="Hajiyeva S."/>
            <person name="Abbasov M."/>
            <person name="Kaur K."/>
            <person name="Hamwieh A."/>
            <person name="Solovyev V."/>
            <person name="Salamov A."/>
            <person name="Braich B."/>
            <person name="Kosarev P."/>
            <person name="Mahmoud A."/>
            <person name="Hajiyev E."/>
            <person name="Babayeva S."/>
            <person name="Izzatullayeva V."/>
            <person name="Mammadov A."/>
            <person name="Mammadov A."/>
            <person name="Sharifova S."/>
            <person name="Ojaghi J."/>
            <person name="Eynullazada K."/>
            <person name="Bayramov B."/>
            <person name="Abdulazimova A."/>
            <person name="Shahmuradov I."/>
        </authorList>
    </citation>
    <scope>NUCLEOTIDE SEQUENCE [LARGE SCALE GENOMIC DNA]</scope>
    <source>
        <strain evidence="2">cv. AG2017</strain>
        <tissue evidence="1">Leaf</tissue>
    </source>
</reference>
<dbReference type="Proteomes" id="UP000233551">
    <property type="component" value="Unassembled WGS sequence"/>
</dbReference>
<evidence type="ECO:0000313" key="2">
    <source>
        <dbReference type="Proteomes" id="UP000233551"/>
    </source>
</evidence>
<comment type="caution">
    <text evidence="1">The sequence shown here is derived from an EMBL/GenBank/DDBJ whole genome shotgun (WGS) entry which is preliminary data.</text>
</comment>
<organism evidence="1 2">
    <name type="scientific">Punica granatum</name>
    <name type="common">Pomegranate</name>
    <dbReference type="NCBI Taxonomy" id="22663"/>
    <lineage>
        <taxon>Eukaryota</taxon>
        <taxon>Viridiplantae</taxon>
        <taxon>Streptophyta</taxon>
        <taxon>Embryophyta</taxon>
        <taxon>Tracheophyta</taxon>
        <taxon>Spermatophyta</taxon>
        <taxon>Magnoliopsida</taxon>
        <taxon>eudicotyledons</taxon>
        <taxon>Gunneridae</taxon>
        <taxon>Pentapetalae</taxon>
        <taxon>rosids</taxon>
        <taxon>malvids</taxon>
        <taxon>Myrtales</taxon>
        <taxon>Lythraceae</taxon>
        <taxon>Punica</taxon>
    </lineage>
</organism>
<gene>
    <name evidence="1" type="ORF">CRG98_019319</name>
</gene>
<name>A0A2I0JVC0_PUNGR</name>
<protein>
    <submittedName>
        <fullName evidence="1">Uncharacterized protein</fullName>
    </submittedName>
</protein>
<proteinExistence type="predicted"/>
<keyword evidence="2" id="KW-1185">Reference proteome</keyword>
<evidence type="ECO:0000313" key="1">
    <source>
        <dbReference type="EMBL" id="PKI60264.1"/>
    </source>
</evidence>
<dbReference type="EMBL" id="PGOL01001170">
    <property type="protein sequence ID" value="PKI60264.1"/>
    <property type="molecule type" value="Genomic_DNA"/>
</dbReference>
<dbReference type="AlphaFoldDB" id="A0A2I0JVC0"/>